<feature type="domain" description="Cupin type-2" evidence="2">
    <location>
        <begin position="43"/>
        <end position="109"/>
    </location>
</feature>
<dbReference type="GO" id="GO:0046872">
    <property type="term" value="F:metal ion binding"/>
    <property type="evidence" value="ECO:0007669"/>
    <property type="project" value="UniProtKB-KW"/>
</dbReference>
<evidence type="ECO:0000256" key="1">
    <source>
        <dbReference type="ARBA" id="ARBA00022723"/>
    </source>
</evidence>
<keyword evidence="1" id="KW-0479">Metal-binding</keyword>
<dbReference type="SUPFAM" id="SSF51182">
    <property type="entry name" value="RmlC-like cupins"/>
    <property type="match status" value="1"/>
</dbReference>
<evidence type="ECO:0000313" key="3">
    <source>
        <dbReference type="EMBL" id="HFK21258.1"/>
    </source>
</evidence>
<protein>
    <submittedName>
        <fullName evidence="3">Cupin domain-containing protein</fullName>
    </submittedName>
</protein>
<gene>
    <name evidence="3" type="ORF">ENS19_08305</name>
</gene>
<organism evidence="3">
    <name type="scientific">Candidatus Methanomethylicus mesodigestus</name>
    <dbReference type="NCBI Taxonomy" id="1867258"/>
    <lineage>
        <taxon>Archaea</taxon>
        <taxon>Thermoproteota</taxon>
        <taxon>Methanosuratincolia</taxon>
        <taxon>Candidatus Methanomethylicales</taxon>
        <taxon>Candidatus Methanomethylicaceae</taxon>
        <taxon>Candidatus Methanomethylicus</taxon>
    </lineage>
</organism>
<dbReference type="InterPro" id="IPR011051">
    <property type="entry name" value="RmlC_Cupin_sf"/>
</dbReference>
<dbReference type="Gene3D" id="2.60.120.10">
    <property type="entry name" value="Jelly Rolls"/>
    <property type="match status" value="1"/>
</dbReference>
<proteinExistence type="predicted"/>
<dbReference type="PANTHER" id="PTHR35848">
    <property type="entry name" value="OXALATE-BINDING PROTEIN"/>
    <property type="match status" value="1"/>
</dbReference>
<dbReference type="PANTHER" id="PTHR35848:SF6">
    <property type="entry name" value="CUPIN TYPE-2 DOMAIN-CONTAINING PROTEIN"/>
    <property type="match status" value="1"/>
</dbReference>
<evidence type="ECO:0000259" key="2">
    <source>
        <dbReference type="Pfam" id="PF07883"/>
    </source>
</evidence>
<name>A0A7C3N7X4_9CREN</name>
<dbReference type="Pfam" id="PF07883">
    <property type="entry name" value="Cupin_2"/>
    <property type="match status" value="1"/>
</dbReference>
<sequence length="114" mass="12646">MQKLVVSPEDARVFVPAKHFGCQTRALLEKANSSIQNMNMLRSEFEVGGGAELHTHPFEQAYYILKGKALVTIGKDQYKVKAGDSMVFPPNVEHAIKNIGKTPMWLIAVNSPHP</sequence>
<dbReference type="InterPro" id="IPR013096">
    <property type="entry name" value="Cupin_2"/>
</dbReference>
<dbReference type="InterPro" id="IPR014710">
    <property type="entry name" value="RmlC-like_jellyroll"/>
</dbReference>
<reference evidence="3" key="1">
    <citation type="journal article" date="2020" name="mSystems">
        <title>Genome- and Community-Level Interaction Insights into Carbon Utilization and Element Cycling Functions of Hydrothermarchaeota in Hydrothermal Sediment.</title>
        <authorList>
            <person name="Zhou Z."/>
            <person name="Liu Y."/>
            <person name="Xu W."/>
            <person name="Pan J."/>
            <person name="Luo Z.H."/>
            <person name="Li M."/>
        </authorList>
    </citation>
    <scope>NUCLEOTIDE SEQUENCE [LARGE SCALE GENOMIC DNA]</scope>
    <source>
        <strain evidence="3">SpSt-468</strain>
    </source>
</reference>
<dbReference type="InterPro" id="IPR051610">
    <property type="entry name" value="GPI/OXD"/>
</dbReference>
<accession>A0A7C3N7X4</accession>
<dbReference type="AlphaFoldDB" id="A0A7C3N7X4"/>
<dbReference type="EMBL" id="DSTX01000013">
    <property type="protein sequence ID" value="HFK21258.1"/>
    <property type="molecule type" value="Genomic_DNA"/>
</dbReference>
<comment type="caution">
    <text evidence="3">The sequence shown here is derived from an EMBL/GenBank/DDBJ whole genome shotgun (WGS) entry which is preliminary data.</text>
</comment>